<proteinExistence type="predicted"/>
<name>A0A1D6PZA9_MAIZE</name>
<accession>A0A1D6PZA9</accession>
<dbReference type="EMBL" id="CM000780">
    <property type="protein sequence ID" value="AQK51762.1"/>
    <property type="molecule type" value="Genomic_DNA"/>
</dbReference>
<evidence type="ECO:0000313" key="1">
    <source>
        <dbReference type="EMBL" id="AQK51763.1"/>
    </source>
</evidence>
<gene>
    <name evidence="1" type="ORF">ZEAMMB73_Zm00001d049999</name>
</gene>
<dbReference type="AlphaFoldDB" id="A0A1D6PZA9"/>
<dbReference type="InParanoid" id="A0A1D6PZA9"/>
<sequence>MEHVGDGVELLDDDKFVLLLFKNSPNSTSARQVH</sequence>
<protein>
    <submittedName>
        <fullName evidence="1">Uncharacterized protein</fullName>
    </submittedName>
</protein>
<dbReference type="EMBL" id="CM000780">
    <property type="protein sequence ID" value="AQK51763.1"/>
    <property type="molecule type" value="Genomic_DNA"/>
</dbReference>
<reference evidence="1" key="1">
    <citation type="submission" date="2015-12" db="EMBL/GenBank/DDBJ databases">
        <title>Update maize B73 reference genome by single molecule sequencing technologies.</title>
        <authorList>
            <consortium name="Maize Genome Sequencing Project"/>
            <person name="Ware D."/>
        </authorList>
    </citation>
    <scope>NUCLEOTIDE SEQUENCE</scope>
    <source>
        <tissue evidence="1">Seedling</tissue>
    </source>
</reference>
<organism evidence="1">
    <name type="scientific">Zea mays</name>
    <name type="common">Maize</name>
    <dbReference type="NCBI Taxonomy" id="4577"/>
    <lineage>
        <taxon>Eukaryota</taxon>
        <taxon>Viridiplantae</taxon>
        <taxon>Streptophyta</taxon>
        <taxon>Embryophyta</taxon>
        <taxon>Tracheophyta</taxon>
        <taxon>Spermatophyta</taxon>
        <taxon>Magnoliopsida</taxon>
        <taxon>Liliopsida</taxon>
        <taxon>Poales</taxon>
        <taxon>Poaceae</taxon>
        <taxon>PACMAD clade</taxon>
        <taxon>Panicoideae</taxon>
        <taxon>Andropogonodae</taxon>
        <taxon>Andropogoneae</taxon>
        <taxon>Tripsacinae</taxon>
        <taxon>Zea</taxon>
    </lineage>
</organism>